<reference evidence="2 3" key="1">
    <citation type="journal article" date="2019" name="Commun. Biol.">
        <title>The bagworm genome reveals a unique fibroin gene that provides high tensile strength.</title>
        <authorList>
            <person name="Kono N."/>
            <person name="Nakamura H."/>
            <person name="Ohtoshi R."/>
            <person name="Tomita M."/>
            <person name="Numata K."/>
            <person name="Arakawa K."/>
        </authorList>
    </citation>
    <scope>NUCLEOTIDE SEQUENCE [LARGE SCALE GENOMIC DNA]</scope>
</reference>
<protein>
    <submittedName>
        <fullName evidence="2">Uncharacterized protein</fullName>
    </submittedName>
</protein>
<dbReference type="AlphaFoldDB" id="A0A4C1WVS8"/>
<feature type="region of interest" description="Disordered" evidence="1">
    <location>
        <begin position="51"/>
        <end position="77"/>
    </location>
</feature>
<evidence type="ECO:0000313" key="2">
    <source>
        <dbReference type="EMBL" id="GBP55441.1"/>
    </source>
</evidence>
<feature type="region of interest" description="Disordered" evidence="1">
    <location>
        <begin position="1"/>
        <end position="34"/>
    </location>
</feature>
<dbReference type="Proteomes" id="UP000299102">
    <property type="component" value="Unassembled WGS sequence"/>
</dbReference>
<feature type="compositionally biased region" description="Basic residues" evidence="1">
    <location>
        <begin position="20"/>
        <end position="29"/>
    </location>
</feature>
<comment type="caution">
    <text evidence="2">The sequence shown here is derived from an EMBL/GenBank/DDBJ whole genome shotgun (WGS) entry which is preliminary data.</text>
</comment>
<accession>A0A4C1WVS8</accession>
<dbReference type="EMBL" id="BGZK01000669">
    <property type="protein sequence ID" value="GBP55441.1"/>
    <property type="molecule type" value="Genomic_DNA"/>
</dbReference>
<evidence type="ECO:0000313" key="3">
    <source>
        <dbReference type="Proteomes" id="UP000299102"/>
    </source>
</evidence>
<proteinExistence type="predicted"/>
<gene>
    <name evidence="2" type="ORF">EVAR_42617_1</name>
</gene>
<name>A0A4C1WVS8_EUMVA</name>
<organism evidence="2 3">
    <name type="scientific">Eumeta variegata</name>
    <name type="common">Bagworm moth</name>
    <name type="synonym">Eumeta japonica</name>
    <dbReference type="NCBI Taxonomy" id="151549"/>
    <lineage>
        <taxon>Eukaryota</taxon>
        <taxon>Metazoa</taxon>
        <taxon>Ecdysozoa</taxon>
        <taxon>Arthropoda</taxon>
        <taxon>Hexapoda</taxon>
        <taxon>Insecta</taxon>
        <taxon>Pterygota</taxon>
        <taxon>Neoptera</taxon>
        <taxon>Endopterygota</taxon>
        <taxon>Lepidoptera</taxon>
        <taxon>Glossata</taxon>
        <taxon>Ditrysia</taxon>
        <taxon>Tineoidea</taxon>
        <taxon>Psychidae</taxon>
        <taxon>Oiketicinae</taxon>
        <taxon>Eumeta</taxon>
    </lineage>
</organism>
<keyword evidence="3" id="KW-1185">Reference proteome</keyword>
<sequence>MGKSEPIESNNGACFDRIRLPTRPRRARTRPLQQTRANVTLGYRCKNSAGGSLNSGECRTQRGARGAGGTRTRSAPAVGTLTLTRRSRSRAAPHRHALHRGKSGQRAGCCFLAIIFM</sequence>
<evidence type="ECO:0000256" key="1">
    <source>
        <dbReference type="SAM" id="MobiDB-lite"/>
    </source>
</evidence>